<feature type="compositionally biased region" description="Polar residues" evidence="14">
    <location>
        <begin position="203"/>
        <end position="213"/>
    </location>
</feature>
<dbReference type="InterPro" id="IPR000795">
    <property type="entry name" value="T_Tr_GTP-bd_dom"/>
</dbReference>
<dbReference type="FunFam" id="2.40.30.10:FF:000020">
    <property type="entry name" value="Translation elongation factor EF-1"/>
    <property type="match status" value="1"/>
</dbReference>
<dbReference type="InterPro" id="IPR005225">
    <property type="entry name" value="Small_GTP-bd"/>
</dbReference>
<dbReference type="InterPro" id="IPR050100">
    <property type="entry name" value="TRAFAC_GTPase_members"/>
</dbReference>
<keyword evidence="4" id="KW-0963">Cytoplasm</keyword>
<evidence type="ECO:0000256" key="9">
    <source>
        <dbReference type="ARBA" id="ARBA00023128"/>
    </source>
</evidence>
<evidence type="ECO:0000313" key="16">
    <source>
        <dbReference type="EMBL" id="KAJ5129698.1"/>
    </source>
</evidence>
<evidence type="ECO:0000256" key="5">
    <source>
        <dbReference type="ARBA" id="ARBA00022741"/>
    </source>
</evidence>
<dbReference type="PROSITE" id="PS51722">
    <property type="entry name" value="G_TR_2"/>
    <property type="match status" value="1"/>
</dbReference>
<keyword evidence="5" id="KW-0547">Nucleotide-binding</keyword>
<dbReference type="GO" id="GO:0002184">
    <property type="term" value="P:cytoplasmic translational termination"/>
    <property type="evidence" value="ECO:0007669"/>
    <property type="project" value="UniProtKB-ARBA"/>
</dbReference>
<dbReference type="PANTHER" id="PTHR23115">
    <property type="entry name" value="TRANSLATION FACTOR"/>
    <property type="match status" value="1"/>
</dbReference>
<dbReference type="PRINTS" id="PR00315">
    <property type="entry name" value="ELONGATNFCT"/>
</dbReference>
<gene>
    <name evidence="16" type="ORF">N7515_005737</name>
</gene>
<sequence length="790" mass="85757">MSRHRIKDVDYDDDDYYDDEDDYTPDPEEQELLQQCTAAVLQQLGAGQPPVTATKEEVHDALWHYYNDIEKSVNYLKGKRLKEASKLKKPEIQPVSAYPAPPPTAHFSAADFFRDCPWLNIPSHRKADILVEPLYPRLGLLGGAPEQGAKPSKLAALAAARKKKEAEKGQSTPQTSTTSKYSSDQQSAPLSVRERLALGRATGKSSEGHSGSLQRLAESRPSPSSAIHHAPVSETTPQSVRERSELPQRKLEPTEVLDRHPVPDLHAEPSEFAKVLTGLAASPTTAYPSPLAPGNLDLMKIYGYDAEPFDFSEPSPDDIVLNAQSTSKGLKKSAAAKSAGGKKGQADVAAEMKDLSVEDKVTVKSKHLDVLSEYKKSTRKRSANFVVIGHVDAGKSTLMGRLLADQGAIDQRTLDRYRREAEKIGKGSFALAWVLDQGSEERARGVTIDIATNQFETEKTAFTIVDAPGHRDFVPNMIAGASQADFAVLVIDSSVGKFESGLKGQTKEHALLVRSMGVQKIVVAVNKMDTVQWDHGRFEEIEQQISAFLTAAGFQQNNISFVPCSGVLGDNISRRTENPHASWYTGRTLIEELETSEPYTHALEKPLRMTIGDVFRGGVQNPLSISGRIDAGSLQMGDQILTLPSGETATVRSLEVDGEPSDWAVAGQNVVLNIANIDPIHLRSGDVVCRPSSPISTISSFTAKVLAFEHLMPMQVDVHRGRLHVPGRISKLVASLDKSSGAVIKKRPKIVGPGVVVRVVVEMDQAVPLEAPTRIVLRAGGSTVAAGLLE</sequence>
<dbReference type="InterPro" id="IPR015033">
    <property type="entry name" value="HBS1-like_N"/>
</dbReference>
<dbReference type="InterPro" id="IPR004161">
    <property type="entry name" value="EFTu-like_2"/>
</dbReference>
<evidence type="ECO:0000256" key="7">
    <source>
        <dbReference type="ARBA" id="ARBA00022845"/>
    </source>
</evidence>
<keyword evidence="10" id="KW-0342">GTP-binding</keyword>
<evidence type="ECO:0000256" key="4">
    <source>
        <dbReference type="ARBA" id="ARBA00022490"/>
    </source>
</evidence>
<accession>A0A9W9GTQ4</accession>
<dbReference type="NCBIfam" id="TIGR00231">
    <property type="entry name" value="small_GTP"/>
    <property type="match status" value="1"/>
</dbReference>
<evidence type="ECO:0000256" key="1">
    <source>
        <dbReference type="ARBA" id="ARBA00004496"/>
    </source>
</evidence>
<evidence type="ECO:0000256" key="11">
    <source>
        <dbReference type="ARBA" id="ARBA00049117"/>
    </source>
</evidence>
<dbReference type="Gene3D" id="3.40.50.300">
    <property type="entry name" value="P-loop containing nucleotide triphosphate hydrolases"/>
    <property type="match status" value="1"/>
</dbReference>
<name>A0A9W9GTQ4_9EURO</name>
<keyword evidence="9" id="KW-0496">Mitochondrion</keyword>
<reference evidence="16" key="1">
    <citation type="submission" date="2022-11" db="EMBL/GenBank/DDBJ databases">
        <authorList>
            <person name="Petersen C."/>
        </authorList>
    </citation>
    <scope>NUCLEOTIDE SEQUENCE</scope>
    <source>
        <strain evidence="16">IBT 22155</strain>
    </source>
</reference>
<evidence type="ECO:0000313" key="17">
    <source>
        <dbReference type="Proteomes" id="UP001149079"/>
    </source>
</evidence>
<evidence type="ECO:0000256" key="8">
    <source>
        <dbReference type="ARBA" id="ARBA00022917"/>
    </source>
</evidence>
<dbReference type="SUPFAM" id="SSF50447">
    <property type="entry name" value="Translation proteins"/>
    <property type="match status" value="1"/>
</dbReference>
<evidence type="ECO:0000256" key="3">
    <source>
        <dbReference type="ARBA" id="ARBA00013870"/>
    </source>
</evidence>
<feature type="region of interest" description="Disordered" evidence="14">
    <location>
        <begin position="1"/>
        <end position="28"/>
    </location>
</feature>
<dbReference type="GO" id="GO:0005829">
    <property type="term" value="C:cytosol"/>
    <property type="evidence" value="ECO:0007669"/>
    <property type="project" value="GOC"/>
</dbReference>
<evidence type="ECO:0000256" key="6">
    <source>
        <dbReference type="ARBA" id="ARBA00022801"/>
    </source>
</evidence>
<dbReference type="GO" id="GO:1990533">
    <property type="term" value="C:Dom34-Hbs1 complex"/>
    <property type="evidence" value="ECO:0007669"/>
    <property type="project" value="UniProtKB-ARBA"/>
</dbReference>
<keyword evidence="17" id="KW-1185">Reference proteome</keyword>
<dbReference type="OrthoDB" id="342024at2759"/>
<keyword evidence="6" id="KW-0378">Hydrolase</keyword>
<dbReference type="Pfam" id="PF22594">
    <property type="entry name" value="GTP-eEF1A_C"/>
    <property type="match status" value="1"/>
</dbReference>
<dbReference type="InterPro" id="IPR027417">
    <property type="entry name" value="P-loop_NTPase"/>
</dbReference>
<dbReference type="AlphaFoldDB" id="A0A9W9GTQ4"/>
<dbReference type="FunFam" id="3.40.50.300:FF:000204">
    <property type="entry name" value="Translation elongation factor Tu"/>
    <property type="match status" value="1"/>
</dbReference>
<dbReference type="RefSeq" id="XP_056520077.1">
    <property type="nucleotide sequence ID" value="XM_056666481.1"/>
</dbReference>
<reference evidence="16" key="2">
    <citation type="journal article" date="2023" name="IMA Fungus">
        <title>Comparative genomic study of the Penicillium genus elucidates a diverse pangenome and 15 lateral gene transfer events.</title>
        <authorList>
            <person name="Petersen C."/>
            <person name="Sorensen T."/>
            <person name="Nielsen M.R."/>
            <person name="Sondergaard T.E."/>
            <person name="Sorensen J.L."/>
            <person name="Fitzpatrick D.A."/>
            <person name="Frisvad J.C."/>
            <person name="Nielsen K.L."/>
        </authorList>
    </citation>
    <scope>NUCLEOTIDE SEQUENCE</scope>
    <source>
        <strain evidence="16">IBT 22155</strain>
    </source>
</reference>
<dbReference type="GO" id="GO:0006417">
    <property type="term" value="P:regulation of translation"/>
    <property type="evidence" value="ECO:0007669"/>
    <property type="project" value="UniProtKB-KW"/>
</dbReference>
<keyword evidence="7" id="KW-0810">Translation regulation</keyword>
<dbReference type="GeneID" id="81405651"/>
<dbReference type="SUPFAM" id="SSF52540">
    <property type="entry name" value="P-loop containing nucleoside triphosphate hydrolases"/>
    <property type="match status" value="1"/>
</dbReference>
<dbReference type="PROSITE" id="PS00301">
    <property type="entry name" value="G_TR_1"/>
    <property type="match status" value="1"/>
</dbReference>
<dbReference type="InterPro" id="IPR009000">
    <property type="entry name" value="Transl_B-barrel_sf"/>
</dbReference>
<proteinExistence type="inferred from homology"/>
<evidence type="ECO:0000256" key="12">
    <source>
        <dbReference type="ARBA" id="ARBA00063537"/>
    </source>
</evidence>
<dbReference type="GO" id="GO:0005525">
    <property type="term" value="F:GTP binding"/>
    <property type="evidence" value="ECO:0007669"/>
    <property type="project" value="UniProtKB-KW"/>
</dbReference>
<feature type="domain" description="Tr-type G" evidence="15">
    <location>
        <begin position="380"/>
        <end position="607"/>
    </location>
</feature>
<comment type="subcellular location">
    <subcellularLocation>
        <location evidence="1">Cytoplasm</location>
    </subcellularLocation>
</comment>
<feature type="compositionally biased region" description="Polar residues" evidence="14">
    <location>
        <begin position="169"/>
        <end position="189"/>
    </location>
</feature>
<protein>
    <recommendedName>
        <fullName evidence="13">Elongation factor 1 alpha-like protein</fullName>
    </recommendedName>
    <alternativeName>
        <fullName evidence="3">Elongation factor 1-alpha</fullName>
    </alternativeName>
</protein>
<dbReference type="Pfam" id="PF08938">
    <property type="entry name" value="HBS1_N"/>
    <property type="match status" value="1"/>
</dbReference>
<comment type="caution">
    <text evidence="16">The sequence shown here is derived from an EMBL/GenBank/DDBJ whole genome shotgun (WGS) entry which is preliminary data.</text>
</comment>
<dbReference type="Gene3D" id="2.40.30.10">
    <property type="entry name" value="Translation factors"/>
    <property type="match status" value="2"/>
</dbReference>
<evidence type="ECO:0000256" key="2">
    <source>
        <dbReference type="ARBA" id="ARBA00007249"/>
    </source>
</evidence>
<dbReference type="Pfam" id="PF03144">
    <property type="entry name" value="GTP_EFTU_D2"/>
    <property type="match status" value="1"/>
</dbReference>
<dbReference type="CDD" id="cd16267">
    <property type="entry name" value="HBS1-like_II"/>
    <property type="match status" value="1"/>
</dbReference>
<dbReference type="EMBL" id="JAPQKL010000005">
    <property type="protein sequence ID" value="KAJ5129698.1"/>
    <property type="molecule type" value="Genomic_DNA"/>
</dbReference>
<dbReference type="CDD" id="cd01883">
    <property type="entry name" value="EF1_alpha"/>
    <property type="match status" value="1"/>
</dbReference>
<feature type="compositionally biased region" description="Acidic residues" evidence="14">
    <location>
        <begin position="10"/>
        <end position="28"/>
    </location>
</feature>
<dbReference type="InterPro" id="IPR009001">
    <property type="entry name" value="Transl_elong_EF1A/Init_IF2_C"/>
</dbReference>
<comment type="subunit">
    <text evidence="12">Component of the Dom34-Hbs1 complex, also named Pelota-HBS1L complex, composed of dom34 and hbs1.</text>
</comment>
<evidence type="ECO:0000259" key="15">
    <source>
        <dbReference type="PROSITE" id="PS51722"/>
    </source>
</evidence>
<dbReference type="FunFam" id="2.40.30.10:FF:000070">
    <property type="entry name" value="Translation elongation factor EF-1 subunit"/>
    <property type="match status" value="1"/>
</dbReference>
<dbReference type="InterPro" id="IPR031157">
    <property type="entry name" value="G_TR_CS"/>
</dbReference>
<feature type="region of interest" description="Disordered" evidence="14">
    <location>
        <begin position="142"/>
        <end position="264"/>
    </location>
</feature>
<evidence type="ECO:0000256" key="14">
    <source>
        <dbReference type="SAM" id="MobiDB-lite"/>
    </source>
</evidence>
<evidence type="ECO:0000256" key="10">
    <source>
        <dbReference type="ARBA" id="ARBA00023134"/>
    </source>
</evidence>
<dbReference type="SUPFAM" id="SSF50465">
    <property type="entry name" value="EF-Tu/eEF-1alpha/eIF2-gamma C-terminal domain"/>
    <property type="match status" value="1"/>
</dbReference>
<keyword evidence="8" id="KW-0648">Protein biosynthesis</keyword>
<comment type="similarity">
    <text evidence="2">Belongs to the TRAFAC class translation factor GTPase superfamily. Classic translation factor GTPase family. EF-Tu/EF-1A subfamily.</text>
</comment>
<comment type="catalytic activity">
    <reaction evidence="11">
        <text>GTP + H2O = GDP + phosphate + H(+)</text>
        <dbReference type="Rhea" id="RHEA:19669"/>
        <dbReference type="ChEBI" id="CHEBI:15377"/>
        <dbReference type="ChEBI" id="CHEBI:15378"/>
        <dbReference type="ChEBI" id="CHEBI:37565"/>
        <dbReference type="ChEBI" id="CHEBI:43474"/>
        <dbReference type="ChEBI" id="CHEBI:58189"/>
    </reaction>
    <physiologicalReaction direction="left-to-right" evidence="11">
        <dbReference type="Rhea" id="RHEA:19670"/>
    </physiologicalReaction>
</comment>
<dbReference type="Pfam" id="PF00009">
    <property type="entry name" value="GTP_EFTU"/>
    <property type="match status" value="1"/>
</dbReference>
<dbReference type="InterPro" id="IPR054696">
    <property type="entry name" value="GTP-eEF1A_C"/>
</dbReference>
<evidence type="ECO:0000256" key="13">
    <source>
        <dbReference type="ARBA" id="ARBA00074866"/>
    </source>
</evidence>
<feature type="compositionally biased region" description="Basic and acidic residues" evidence="14">
    <location>
        <begin position="240"/>
        <end position="264"/>
    </location>
</feature>
<dbReference type="Proteomes" id="UP001149079">
    <property type="component" value="Unassembled WGS sequence"/>
</dbReference>
<dbReference type="GO" id="GO:0003924">
    <property type="term" value="F:GTPase activity"/>
    <property type="evidence" value="ECO:0007669"/>
    <property type="project" value="InterPro"/>
</dbReference>
<organism evidence="16 17">
    <name type="scientific">Penicillium bovifimosum</name>
    <dbReference type="NCBI Taxonomy" id="126998"/>
    <lineage>
        <taxon>Eukaryota</taxon>
        <taxon>Fungi</taxon>
        <taxon>Dikarya</taxon>
        <taxon>Ascomycota</taxon>
        <taxon>Pezizomycotina</taxon>
        <taxon>Eurotiomycetes</taxon>
        <taxon>Eurotiomycetidae</taxon>
        <taxon>Eurotiales</taxon>
        <taxon>Aspergillaceae</taxon>
        <taxon>Penicillium</taxon>
    </lineage>
</organism>
<feature type="compositionally biased region" description="Low complexity" evidence="14">
    <location>
        <begin position="149"/>
        <end position="159"/>
    </location>
</feature>